<dbReference type="EMBL" id="JACICA010000005">
    <property type="protein sequence ID" value="MBB3702839.1"/>
    <property type="molecule type" value="Genomic_DNA"/>
</dbReference>
<dbReference type="RefSeq" id="WP_183696458.1">
    <property type="nucleotide sequence ID" value="NZ_JACICA010000005.1"/>
</dbReference>
<evidence type="ECO:0000256" key="1">
    <source>
        <dbReference type="SAM" id="Phobius"/>
    </source>
</evidence>
<accession>A0A7W5UEU5</accession>
<keyword evidence="1" id="KW-1133">Transmembrane helix</keyword>
<evidence type="ECO:0000313" key="2">
    <source>
        <dbReference type="EMBL" id="MBB3702839.1"/>
    </source>
</evidence>
<feature type="transmembrane region" description="Helical" evidence="1">
    <location>
        <begin position="47"/>
        <end position="68"/>
    </location>
</feature>
<organism evidence="2 3">
    <name type="scientific">Alloprevotella rava</name>
    <dbReference type="NCBI Taxonomy" id="671218"/>
    <lineage>
        <taxon>Bacteria</taxon>
        <taxon>Pseudomonadati</taxon>
        <taxon>Bacteroidota</taxon>
        <taxon>Bacteroidia</taxon>
        <taxon>Bacteroidales</taxon>
        <taxon>Prevotellaceae</taxon>
        <taxon>Alloprevotella</taxon>
    </lineage>
</organism>
<gene>
    <name evidence="2" type="ORF">FHS60_001308</name>
</gene>
<reference evidence="2 3" key="1">
    <citation type="submission" date="2020-08" db="EMBL/GenBank/DDBJ databases">
        <title>Genomic Encyclopedia of Type Strains, Phase IV (KMG-IV): sequencing the most valuable type-strain genomes for metagenomic binning, comparative biology and taxonomic classification.</title>
        <authorList>
            <person name="Goeker M."/>
        </authorList>
    </citation>
    <scope>NUCLEOTIDE SEQUENCE [LARGE SCALE GENOMIC DNA]</scope>
    <source>
        <strain evidence="2 3">DSM 22548</strain>
    </source>
</reference>
<comment type="caution">
    <text evidence="2">The sequence shown here is derived from an EMBL/GenBank/DDBJ whole genome shotgun (WGS) entry which is preliminary data.</text>
</comment>
<proteinExistence type="predicted"/>
<name>A0A7W5UEU5_9BACT</name>
<keyword evidence="1" id="KW-0812">Transmembrane</keyword>
<sequence length="93" mass="10366">MISKAAGRINKFLGIISKAAGIINESLRRISKFLKVISKKGEGLNCLLPFFIAPSGRIMLVLLLSLWFSNRCKKSNLPERLVRKKVLGIVQNV</sequence>
<dbReference type="AlphaFoldDB" id="A0A7W5UEU5"/>
<protein>
    <submittedName>
        <fullName evidence="2">Uncharacterized protein</fullName>
    </submittedName>
</protein>
<keyword evidence="1" id="KW-0472">Membrane</keyword>
<dbReference type="Proteomes" id="UP000541425">
    <property type="component" value="Unassembled WGS sequence"/>
</dbReference>
<evidence type="ECO:0000313" key="3">
    <source>
        <dbReference type="Proteomes" id="UP000541425"/>
    </source>
</evidence>